<evidence type="ECO:0000256" key="1">
    <source>
        <dbReference type="SAM" id="MobiDB-lite"/>
    </source>
</evidence>
<dbReference type="Proteomes" id="UP000199586">
    <property type="component" value="Unassembled WGS sequence"/>
</dbReference>
<feature type="region of interest" description="Disordered" evidence="1">
    <location>
        <begin position="119"/>
        <end position="143"/>
    </location>
</feature>
<feature type="compositionally biased region" description="Pro residues" evidence="1">
    <location>
        <begin position="83"/>
        <end position="102"/>
    </location>
</feature>
<gene>
    <name evidence="2" type="ORF">SAMN04488241_107110</name>
</gene>
<reference evidence="2 3" key="1">
    <citation type="submission" date="2016-10" db="EMBL/GenBank/DDBJ databases">
        <authorList>
            <person name="de Groot N.N."/>
        </authorList>
    </citation>
    <scope>NUCLEOTIDE SEQUENCE [LARGE SCALE GENOMIC DNA]</scope>
    <source>
        <strain evidence="2 3">CGMCC 1.9113</strain>
    </source>
</reference>
<keyword evidence="3" id="KW-1185">Reference proteome</keyword>
<feature type="compositionally biased region" description="Low complexity" evidence="1">
    <location>
        <begin position="62"/>
        <end position="71"/>
    </location>
</feature>
<proteinExistence type="predicted"/>
<organism evidence="2 3">
    <name type="scientific">Sphingomonas rubra</name>
    <dbReference type="NCBI Taxonomy" id="634430"/>
    <lineage>
        <taxon>Bacteria</taxon>
        <taxon>Pseudomonadati</taxon>
        <taxon>Pseudomonadota</taxon>
        <taxon>Alphaproteobacteria</taxon>
        <taxon>Sphingomonadales</taxon>
        <taxon>Sphingomonadaceae</taxon>
        <taxon>Sphingomonas</taxon>
    </lineage>
</organism>
<dbReference type="AlphaFoldDB" id="A0A1I5T7K3"/>
<dbReference type="STRING" id="634430.SAMN04488241_107110"/>
<dbReference type="EMBL" id="FOXP01000007">
    <property type="protein sequence ID" value="SFP79034.1"/>
    <property type="molecule type" value="Genomic_DNA"/>
</dbReference>
<feature type="region of interest" description="Disordered" evidence="1">
    <location>
        <begin position="62"/>
        <end position="104"/>
    </location>
</feature>
<dbReference type="OrthoDB" id="7410762at2"/>
<evidence type="ECO:0000313" key="3">
    <source>
        <dbReference type="Proteomes" id="UP000199586"/>
    </source>
</evidence>
<accession>A0A1I5T7K3</accession>
<evidence type="ECO:0000313" key="2">
    <source>
        <dbReference type="EMBL" id="SFP79034.1"/>
    </source>
</evidence>
<name>A0A1I5T7K3_9SPHN</name>
<sequence>MPAVSSSRYGDRSPRRRATAIALTVAAHLLLAWLLLHLGPSWTPSTDEPTLTTFDVAPAPGAAAAPAATRAAEAERRSSSTPRPAPPLRVPTPSPIPAPPVATTPGMLALDFDLGTVPRQAGEASPDRHQADSVAAYGPGAGPGGERLYGAEWEREPRDAELNGYLPRGVPADSWAMIACRTIPDNQVENCRTLGEGPPGSGLARAMRQAAWQFRILPPRMGGKPMIGAWVRIRFDWTSAGMRAR</sequence>
<dbReference type="RefSeq" id="WP_093333526.1">
    <property type="nucleotide sequence ID" value="NZ_FOXP01000007.1"/>
</dbReference>
<protein>
    <submittedName>
        <fullName evidence="2">Protein TonB</fullName>
    </submittedName>
</protein>